<proteinExistence type="predicted"/>
<keyword evidence="2" id="KW-1185">Reference proteome</keyword>
<accession>A0AAQ3RLJ9</accession>
<dbReference type="AlphaFoldDB" id="A0AAQ3RLJ9"/>
<evidence type="ECO:0000313" key="1">
    <source>
        <dbReference type="EMBL" id="WVY98576.1"/>
    </source>
</evidence>
<gene>
    <name evidence="1" type="ORF">V8G54_030727</name>
</gene>
<dbReference type="EMBL" id="CP144692">
    <property type="protein sequence ID" value="WVY98576.1"/>
    <property type="molecule type" value="Genomic_DNA"/>
</dbReference>
<sequence>MRRPTCSFNSVKLVAFFTSSALGRKARKPSILVSRPPVFHSVILTSIGSLSCFICLSRCQAIRRKSLLVESNGRPLNVLPKTSANKMVPISRTGLPATATPLIASSFFTIPIFP</sequence>
<evidence type="ECO:0000313" key="2">
    <source>
        <dbReference type="Proteomes" id="UP001374535"/>
    </source>
</evidence>
<dbReference type="Proteomes" id="UP001374535">
    <property type="component" value="Chromosome 9"/>
</dbReference>
<name>A0AAQ3RLJ9_VIGMU</name>
<organism evidence="1 2">
    <name type="scientific">Vigna mungo</name>
    <name type="common">Black gram</name>
    <name type="synonym">Phaseolus mungo</name>
    <dbReference type="NCBI Taxonomy" id="3915"/>
    <lineage>
        <taxon>Eukaryota</taxon>
        <taxon>Viridiplantae</taxon>
        <taxon>Streptophyta</taxon>
        <taxon>Embryophyta</taxon>
        <taxon>Tracheophyta</taxon>
        <taxon>Spermatophyta</taxon>
        <taxon>Magnoliopsida</taxon>
        <taxon>eudicotyledons</taxon>
        <taxon>Gunneridae</taxon>
        <taxon>Pentapetalae</taxon>
        <taxon>rosids</taxon>
        <taxon>fabids</taxon>
        <taxon>Fabales</taxon>
        <taxon>Fabaceae</taxon>
        <taxon>Papilionoideae</taxon>
        <taxon>50 kb inversion clade</taxon>
        <taxon>NPAAA clade</taxon>
        <taxon>indigoferoid/millettioid clade</taxon>
        <taxon>Phaseoleae</taxon>
        <taxon>Vigna</taxon>
    </lineage>
</organism>
<protein>
    <submittedName>
        <fullName evidence="1">Uncharacterized protein</fullName>
    </submittedName>
</protein>
<reference evidence="1 2" key="1">
    <citation type="journal article" date="2023" name="Life. Sci Alliance">
        <title>Evolutionary insights into 3D genome organization and epigenetic landscape of Vigna mungo.</title>
        <authorList>
            <person name="Junaid A."/>
            <person name="Singh B."/>
            <person name="Bhatia S."/>
        </authorList>
    </citation>
    <scope>NUCLEOTIDE SEQUENCE [LARGE SCALE GENOMIC DNA]</scope>
    <source>
        <strain evidence="1">Urdbean</strain>
    </source>
</reference>